<dbReference type="GO" id="GO:0035556">
    <property type="term" value="P:intracellular signal transduction"/>
    <property type="evidence" value="ECO:0007669"/>
    <property type="project" value="TreeGrafter"/>
</dbReference>
<dbReference type="SMART" id="SM00220">
    <property type="entry name" value="S_TKc"/>
    <property type="match status" value="1"/>
</dbReference>
<accession>A0A9P4S350</accession>
<reference evidence="2" key="1">
    <citation type="journal article" date="2020" name="Stud. Mycol.">
        <title>101 Dothideomycetes genomes: a test case for predicting lifestyles and emergence of pathogens.</title>
        <authorList>
            <person name="Haridas S."/>
            <person name="Albert R."/>
            <person name="Binder M."/>
            <person name="Bloem J."/>
            <person name="Labutti K."/>
            <person name="Salamov A."/>
            <person name="Andreopoulos B."/>
            <person name="Baker S."/>
            <person name="Barry K."/>
            <person name="Bills G."/>
            <person name="Bluhm B."/>
            <person name="Cannon C."/>
            <person name="Castanera R."/>
            <person name="Culley D."/>
            <person name="Daum C."/>
            <person name="Ezra D."/>
            <person name="Gonzalez J."/>
            <person name="Henrissat B."/>
            <person name="Kuo A."/>
            <person name="Liang C."/>
            <person name="Lipzen A."/>
            <person name="Lutzoni F."/>
            <person name="Magnuson J."/>
            <person name="Mondo S."/>
            <person name="Nolan M."/>
            <person name="Ohm R."/>
            <person name="Pangilinan J."/>
            <person name="Park H.-J."/>
            <person name="Ramirez L."/>
            <person name="Alfaro M."/>
            <person name="Sun H."/>
            <person name="Tritt A."/>
            <person name="Yoshinaga Y."/>
            <person name="Zwiers L.-H."/>
            <person name="Turgeon B."/>
            <person name="Goodwin S."/>
            <person name="Spatafora J."/>
            <person name="Crous P."/>
            <person name="Grigoriev I."/>
        </authorList>
    </citation>
    <scope>NUCLEOTIDE SEQUENCE</scope>
    <source>
        <strain evidence="2">CBS 101060</strain>
    </source>
</reference>
<dbReference type="SUPFAM" id="SSF56112">
    <property type="entry name" value="Protein kinase-like (PK-like)"/>
    <property type="match status" value="1"/>
</dbReference>
<feature type="domain" description="Protein kinase" evidence="1">
    <location>
        <begin position="103"/>
        <end position="371"/>
    </location>
</feature>
<sequence>MSAKQRLYLQFPASSFFETGKMSFAMDGVFNRHPRPQAAYLPVPTKAALLTQNIMKDKPHDGLVTLEKPKPIKSRLSYPTRLIDSHRPNTNVQTITIEQKFPSDILTRMGTLTQGQKLWMVCRCITPKHSGELIMFKDCKPGEASREIGILKKLSHPNIVQLKQAFIHQNICYVGITYLRFTLREILYVHMSLGELQVKYLAKEVFQGLQYLHEKKCTYTGLNLDSVRIDGKKGNVVLEGFSQAFLDDDDADADEHGTYIMNSHDSLQDLGFILLECMEGRPAETKRDIDFIKKQREQYKVFGLHNAEAWSGCKQLIDFLDELFNVDKEFTAKIQRPHEFIKEDGVGPSCLMHYLELVSLECFTEWQAYIA</sequence>
<comment type="caution">
    <text evidence="2">The sequence shown here is derived from an EMBL/GenBank/DDBJ whole genome shotgun (WGS) entry which is preliminary data.</text>
</comment>
<organism evidence="2 3">
    <name type="scientific">Patellaria atrata CBS 101060</name>
    <dbReference type="NCBI Taxonomy" id="1346257"/>
    <lineage>
        <taxon>Eukaryota</taxon>
        <taxon>Fungi</taxon>
        <taxon>Dikarya</taxon>
        <taxon>Ascomycota</taxon>
        <taxon>Pezizomycotina</taxon>
        <taxon>Dothideomycetes</taxon>
        <taxon>Dothideomycetes incertae sedis</taxon>
        <taxon>Patellariales</taxon>
        <taxon>Patellariaceae</taxon>
        <taxon>Patellaria</taxon>
    </lineage>
</organism>
<gene>
    <name evidence="2" type="ORF">M501DRAFT_1061069</name>
</gene>
<dbReference type="PANTHER" id="PTHR48015:SF16">
    <property type="entry name" value="SERINE_THREONINE-PROTEIN KINASE SULU"/>
    <property type="match status" value="1"/>
</dbReference>
<dbReference type="GO" id="GO:0005524">
    <property type="term" value="F:ATP binding"/>
    <property type="evidence" value="ECO:0007669"/>
    <property type="project" value="InterPro"/>
</dbReference>
<evidence type="ECO:0000313" key="3">
    <source>
        <dbReference type="Proteomes" id="UP000799429"/>
    </source>
</evidence>
<name>A0A9P4S350_9PEZI</name>
<proteinExistence type="predicted"/>
<protein>
    <recommendedName>
        <fullName evidence="1">Protein kinase domain-containing protein</fullName>
    </recommendedName>
</protein>
<dbReference type="GO" id="GO:0004672">
    <property type="term" value="F:protein kinase activity"/>
    <property type="evidence" value="ECO:0007669"/>
    <property type="project" value="InterPro"/>
</dbReference>
<dbReference type="GO" id="GO:0043408">
    <property type="term" value="P:regulation of MAPK cascade"/>
    <property type="evidence" value="ECO:0007669"/>
    <property type="project" value="TreeGrafter"/>
</dbReference>
<evidence type="ECO:0000259" key="1">
    <source>
        <dbReference type="PROSITE" id="PS50011"/>
    </source>
</evidence>
<dbReference type="Pfam" id="PF00069">
    <property type="entry name" value="Pkinase"/>
    <property type="match status" value="1"/>
</dbReference>
<dbReference type="InterPro" id="IPR011009">
    <property type="entry name" value="Kinase-like_dom_sf"/>
</dbReference>
<keyword evidence="3" id="KW-1185">Reference proteome</keyword>
<evidence type="ECO:0000313" key="2">
    <source>
        <dbReference type="EMBL" id="KAF2835321.1"/>
    </source>
</evidence>
<dbReference type="InterPro" id="IPR000719">
    <property type="entry name" value="Prot_kinase_dom"/>
</dbReference>
<dbReference type="Gene3D" id="1.10.510.10">
    <property type="entry name" value="Transferase(Phosphotransferase) domain 1"/>
    <property type="match status" value="1"/>
</dbReference>
<dbReference type="PROSITE" id="PS50011">
    <property type="entry name" value="PROTEIN_KINASE_DOM"/>
    <property type="match status" value="1"/>
</dbReference>
<dbReference type="PANTHER" id="PTHR48015">
    <property type="entry name" value="SERINE/THREONINE-PROTEIN KINASE TAO"/>
    <property type="match status" value="1"/>
</dbReference>
<dbReference type="EMBL" id="MU006110">
    <property type="protein sequence ID" value="KAF2835321.1"/>
    <property type="molecule type" value="Genomic_DNA"/>
</dbReference>
<dbReference type="AlphaFoldDB" id="A0A9P4S350"/>
<dbReference type="InterPro" id="IPR050285">
    <property type="entry name" value="STE20_Ser/Thr_kinase"/>
</dbReference>
<dbReference type="Proteomes" id="UP000799429">
    <property type="component" value="Unassembled WGS sequence"/>
</dbReference>
<dbReference type="OrthoDB" id="3942097at2759"/>